<reference evidence="2 3" key="1">
    <citation type="journal article" date="2020" name="Antonie Van Leeuwenhoek">
        <title>Rhodopirellula heiligendammensis sp. nov., Rhodopirellula pilleata sp. nov., and Rhodopirellula solitaria sp. nov. isolated from natural or artificial marine surfaces in Northern Germany and California, USA, and emended description of the genus Rhodopirellula.</title>
        <authorList>
            <person name="Kallscheuer N."/>
            <person name="Wiegand S."/>
            <person name="Jogler M."/>
            <person name="Boedeker C."/>
            <person name="Peeters S.H."/>
            <person name="Rast P."/>
            <person name="Heuer A."/>
            <person name="Jetten M.S.M."/>
            <person name="Rohde M."/>
            <person name="Jogler C."/>
        </authorList>
    </citation>
    <scope>NUCLEOTIDE SEQUENCE [LARGE SCALE GENOMIC DNA]</scope>
    <source>
        <strain evidence="2 3">Poly21</strain>
    </source>
</reference>
<protein>
    <submittedName>
        <fullName evidence="2">Calcineurin-like phosphoesterase superfamily domain protein</fullName>
    </submittedName>
</protein>
<evidence type="ECO:0000259" key="1">
    <source>
        <dbReference type="Pfam" id="PF00149"/>
    </source>
</evidence>
<dbReference type="InterPro" id="IPR029052">
    <property type="entry name" value="Metallo-depent_PP-like"/>
</dbReference>
<dbReference type="SUPFAM" id="SSF56300">
    <property type="entry name" value="Metallo-dependent phosphatases"/>
    <property type="match status" value="1"/>
</dbReference>
<dbReference type="Pfam" id="PF00149">
    <property type="entry name" value="Metallophos"/>
    <property type="match status" value="1"/>
</dbReference>
<name>A0A5C6BSI0_9BACT</name>
<dbReference type="OrthoDB" id="247902at2"/>
<dbReference type="InterPro" id="IPR004843">
    <property type="entry name" value="Calcineurin-like_PHP"/>
</dbReference>
<organism evidence="2 3">
    <name type="scientific">Allorhodopirellula heiligendammensis</name>
    <dbReference type="NCBI Taxonomy" id="2714739"/>
    <lineage>
        <taxon>Bacteria</taxon>
        <taxon>Pseudomonadati</taxon>
        <taxon>Planctomycetota</taxon>
        <taxon>Planctomycetia</taxon>
        <taxon>Pirellulales</taxon>
        <taxon>Pirellulaceae</taxon>
        <taxon>Allorhodopirellula</taxon>
    </lineage>
</organism>
<evidence type="ECO:0000313" key="3">
    <source>
        <dbReference type="Proteomes" id="UP000319908"/>
    </source>
</evidence>
<dbReference type="GO" id="GO:0016787">
    <property type="term" value="F:hydrolase activity"/>
    <property type="evidence" value="ECO:0007669"/>
    <property type="project" value="InterPro"/>
</dbReference>
<gene>
    <name evidence="2" type="ORF">Poly21_23860</name>
</gene>
<comment type="caution">
    <text evidence="2">The sequence shown here is derived from an EMBL/GenBank/DDBJ whole genome shotgun (WGS) entry which is preliminary data.</text>
</comment>
<feature type="domain" description="Calcineurin-like phosphoesterase" evidence="1">
    <location>
        <begin position="42"/>
        <end position="262"/>
    </location>
</feature>
<dbReference type="AlphaFoldDB" id="A0A5C6BSI0"/>
<dbReference type="EMBL" id="SJPU01000002">
    <property type="protein sequence ID" value="TWU15193.1"/>
    <property type="molecule type" value="Genomic_DNA"/>
</dbReference>
<evidence type="ECO:0000313" key="2">
    <source>
        <dbReference type="EMBL" id="TWU15193.1"/>
    </source>
</evidence>
<proteinExistence type="predicted"/>
<sequence>MSIDHAPHDNSSPNIATLVRPEGTLAGDPADALDANNVCTAAFISDLHLLSSRCNYRDHEFAIRNAIEAADVCVWGGDLFDFCWSCEGDGPKSRRLAIEWLDRWKREFPMKTFVYLTGNHDAQPEFQDALAQWSGNTHQISSDQSPRPELSIQPAAVHVGLDAVRIGDCLMVHGDVIERGGMDGGLAAYRSRWQHERTGADRPPAIRNSVYNAAVKARLHLATAGVAHRRKDVCLRLLRWTRSQPDWVSDGVRRIVFGHTHRRLRGVHIAGYEFYNGGATVKHVPFAPIVLETEVSTERSG</sequence>
<keyword evidence="3" id="KW-1185">Reference proteome</keyword>
<dbReference type="Gene3D" id="3.60.21.10">
    <property type="match status" value="1"/>
</dbReference>
<accession>A0A5C6BSI0</accession>
<dbReference type="Proteomes" id="UP000319908">
    <property type="component" value="Unassembled WGS sequence"/>
</dbReference>
<dbReference type="RefSeq" id="WP_146407125.1">
    <property type="nucleotide sequence ID" value="NZ_SJPU01000002.1"/>
</dbReference>